<sequence>MMLKLPDDGPARGRPLEEVLPDDGPGAIAKAIFRALPPLAARLAAGRLHGDPDAIVGTNDSGDRQKALDVAAHDHMIAALRAAGVRQVLSEEAEDVALLNPDGAYDVAMDPIDGSGSIGIGAPLGMLFSILPAAPEGFLRPGRAAVAAGYASFGHSVDIGFSLGHGVSIATFDAEISGFRIARESVTLKPSAPVLAYNASNERNWPEGLQTWLRDVRAGKDGPLRRDFNMRWLAAAVGELHRILLQGGAFLYPADRRPGYQDGRLRLIYECTPIAFLIEQAGGTASDGQGPVLDRLPDSHHGLSPLIFGSREEVETILFYLSREPAEKT</sequence>
<keyword evidence="7 9" id="KW-0460">Magnesium</keyword>
<dbReference type="PANTHER" id="PTHR11556:SF35">
    <property type="entry name" value="SEDOHEPTULOSE-1,7-BISPHOSPHATASE, CHLOROPLASTIC"/>
    <property type="match status" value="1"/>
</dbReference>
<protein>
    <recommendedName>
        <fullName evidence="9">Fructose-1,6-bisphosphatase class 1</fullName>
        <shortName evidence="9">FBPase class 1</shortName>
        <ecNumber evidence="9">3.1.3.11</ecNumber>
    </recommendedName>
    <alternativeName>
        <fullName evidence="9">D-fructose-1,6-bisphosphate 1-phosphohydrolase class 1</fullName>
    </alternativeName>
</protein>
<comment type="similarity">
    <text evidence="3 9 10">Belongs to the FBPase class 1 family.</text>
</comment>
<evidence type="ECO:0000256" key="8">
    <source>
        <dbReference type="ARBA" id="ARBA00023277"/>
    </source>
</evidence>
<dbReference type="InterPro" id="IPR033391">
    <property type="entry name" value="FBPase_N"/>
</dbReference>
<dbReference type="AlphaFoldDB" id="A0AA46A5B7"/>
<dbReference type="Proteomes" id="UP000186216">
    <property type="component" value="Unassembled WGS sequence"/>
</dbReference>
<dbReference type="HAMAP" id="MF_01855">
    <property type="entry name" value="FBPase_class1"/>
    <property type="match status" value="1"/>
</dbReference>
<dbReference type="PIRSF" id="PIRSF500210">
    <property type="entry name" value="FBPtase"/>
    <property type="match status" value="1"/>
</dbReference>
<dbReference type="EC" id="3.1.3.11" evidence="9"/>
<evidence type="ECO:0000313" key="13">
    <source>
        <dbReference type="EMBL" id="SIS77749.1"/>
    </source>
</evidence>
<comment type="caution">
    <text evidence="13">The sequence shown here is derived from an EMBL/GenBank/DDBJ whole genome shotgun (WGS) entry which is preliminary data.</text>
</comment>
<comment type="pathway">
    <text evidence="2">Carbohydrate biosynthesis; Calvin cycle.</text>
</comment>
<feature type="binding site" evidence="9">
    <location>
        <position position="112"/>
    </location>
    <ligand>
        <name>Mg(2+)</name>
        <dbReference type="ChEBI" id="CHEBI:18420"/>
        <label>1</label>
    </ligand>
</feature>
<evidence type="ECO:0000256" key="1">
    <source>
        <dbReference type="ARBA" id="ARBA00001273"/>
    </source>
</evidence>
<evidence type="ECO:0000256" key="4">
    <source>
        <dbReference type="ARBA" id="ARBA00022490"/>
    </source>
</evidence>
<dbReference type="PIRSF" id="PIRSF000904">
    <property type="entry name" value="FBPtase_SBPase"/>
    <property type="match status" value="1"/>
</dbReference>
<keyword evidence="8 9" id="KW-0119">Carbohydrate metabolism</keyword>
<keyword evidence="6 9" id="KW-0378">Hydrolase</keyword>
<evidence type="ECO:0000259" key="11">
    <source>
        <dbReference type="Pfam" id="PF00316"/>
    </source>
</evidence>
<comment type="subcellular location">
    <subcellularLocation>
        <location evidence="9">Cytoplasm</location>
    </subcellularLocation>
</comment>
<dbReference type="RefSeq" id="WP_272848082.1">
    <property type="nucleotide sequence ID" value="NZ_CP067140.1"/>
</dbReference>
<reference evidence="13 14" key="1">
    <citation type="submission" date="2017-01" db="EMBL/GenBank/DDBJ databases">
        <authorList>
            <person name="Varghese N."/>
            <person name="Submissions S."/>
        </authorList>
    </citation>
    <scope>NUCLEOTIDE SEQUENCE [LARGE SCALE GENOMIC DNA]</scope>
    <source>
        <strain evidence="13 14">DSM 18447</strain>
    </source>
</reference>
<accession>A0AA46A5B7</accession>
<dbReference type="CDD" id="cd00354">
    <property type="entry name" value="FBPase"/>
    <property type="match status" value="1"/>
</dbReference>
<dbReference type="GO" id="GO:0005829">
    <property type="term" value="C:cytosol"/>
    <property type="evidence" value="ECO:0007669"/>
    <property type="project" value="TreeGrafter"/>
</dbReference>
<dbReference type="Gene3D" id="3.40.190.80">
    <property type="match status" value="1"/>
</dbReference>
<feature type="binding site" evidence="9">
    <location>
        <position position="270"/>
    </location>
    <ligand>
        <name>Mg(2+)</name>
        <dbReference type="ChEBI" id="CHEBI:18420"/>
        <label>2</label>
    </ligand>
</feature>
<evidence type="ECO:0000256" key="10">
    <source>
        <dbReference type="RuleBase" id="RU000508"/>
    </source>
</evidence>
<feature type="binding site" evidence="9">
    <location>
        <position position="113"/>
    </location>
    <ligand>
        <name>Mg(2+)</name>
        <dbReference type="ChEBI" id="CHEBI:18420"/>
        <label>2</label>
    </ligand>
</feature>
<dbReference type="Pfam" id="PF18913">
    <property type="entry name" value="FBPase_C"/>
    <property type="match status" value="1"/>
</dbReference>
<dbReference type="Pfam" id="PF00316">
    <property type="entry name" value="FBPase"/>
    <property type="match status" value="1"/>
</dbReference>
<keyword evidence="5 9" id="KW-0479">Metal-binding</keyword>
<comment type="catalytic activity">
    <reaction evidence="1 9">
        <text>beta-D-fructose 1,6-bisphosphate + H2O = beta-D-fructose 6-phosphate + phosphate</text>
        <dbReference type="Rhea" id="RHEA:11064"/>
        <dbReference type="ChEBI" id="CHEBI:15377"/>
        <dbReference type="ChEBI" id="CHEBI:32966"/>
        <dbReference type="ChEBI" id="CHEBI:43474"/>
        <dbReference type="ChEBI" id="CHEBI:57634"/>
        <dbReference type="EC" id="3.1.3.11"/>
    </reaction>
</comment>
<comment type="cofactor">
    <cofactor evidence="9">
        <name>Mg(2+)</name>
        <dbReference type="ChEBI" id="CHEBI:18420"/>
    </cofactor>
    <text evidence="9">Binds 2 magnesium ions per subunit.</text>
</comment>
<dbReference type="GO" id="GO:0006000">
    <property type="term" value="P:fructose metabolic process"/>
    <property type="evidence" value="ECO:0007669"/>
    <property type="project" value="TreeGrafter"/>
</dbReference>
<dbReference type="Gene3D" id="3.30.540.10">
    <property type="entry name" value="Fructose-1,6-Bisphosphatase, subunit A, domain 1"/>
    <property type="match status" value="1"/>
</dbReference>
<evidence type="ECO:0000259" key="12">
    <source>
        <dbReference type="Pfam" id="PF18913"/>
    </source>
</evidence>
<dbReference type="InterPro" id="IPR028343">
    <property type="entry name" value="FBPtase"/>
</dbReference>
<dbReference type="InterPro" id="IPR020548">
    <property type="entry name" value="Fructose_bisphosphatase_AS"/>
</dbReference>
<evidence type="ECO:0000256" key="3">
    <source>
        <dbReference type="ARBA" id="ARBA00010941"/>
    </source>
</evidence>
<dbReference type="PANTHER" id="PTHR11556">
    <property type="entry name" value="FRUCTOSE-1,6-BISPHOSPHATASE-RELATED"/>
    <property type="match status" value="1"/>
</dbReference>
<feature type="binding site" evidence="9">
    <location>
        <position position="198"/>
    </location>
    <ligand>
        <name>substrate</name>
    </ligand>
</feature>
<evidence type="ECO:0000256" key="6">
    <source>
        <dbReference type="ARBA" id="ARBA00022801"/>
    </source>
</evidence>
<proteinExistence type="inferred from homology"/>
<keyword evidence="4 9" id="KW-0963">Cytoplasm</keyword>
<dbReference type="SUPFAM" id="SSF56655">
    <property type="entry name" value="Carbohydrate phosphatase"/>
    <property type="match status" value="1"/>
</dbReference>
<dbReference type="GO" id="GO:0006002">
    <property type="term" value="P:fructose 6-phosphate metabolic process"/>
    <property type="evidence" value="ECO:0007669"/>
    <property type="project" value="TreeGrafter"/>
</dbReference>
<dbReference type="GO" id="GO:0000287">
    <property type="term" value="F:magnesium ion binding"/>
    <property type="evidence" value="ECO:0007669"/>
    <property type="project" value="UniProtKB-UniRule"/>
</dbReference>
<dbReference type="EMBL" id="FTOU01000004">
    <property type="protein sequence ID" value="SIS77749.1"/>
    <property type="molecule type" value="Genomic_DNA"/>
</dbReference>
<evidence type="ECO:0000256" key="7">
    <source>
        <dbReference type="ARBA" id="ARBA00022842"/>
    </source>
</evidence>
<feature type="binding site" evidence="9">
    <location>
        <position position="110"/>
    </location>
    <ligand>
        <name>Mg(2+)</name>
        <dbReference type="ChEBI" id="CHEBI:18420"/>
        <label>2</label>
    </ligand>
</feature>
<evidence type="ECO:0000313" key="14">
    <source>
        <dbReference type="Proteomes" id="UP000186216"/>
    </source>
</evidence>
<evidence type="ECO:0000256" key="5">
    <source>
        <dbReference type="ARBA" id="ARBA00022723"/>
    </source>
</evidence>
<dbReference type="InterPro" id="IPR000146">
    <property type="entry name" value="FBPase_class-1"/>
</dbReference>
<feature type="binding site" evidence="9">
    <location>
        <position position="110"/>
    </location>
    <ligand>
        <name>Mg(2+)</name>
        <dbReference type="ChEBI" id="CHEBI:18420"/>
        <label>1</label>
    </ligand>
</feature>
<feature type="domain" description="Fructose-1-6-bisphosphatase class 1 C-terminal" evidence="12">
    <location>
        <begin position="193"/>
        <end position="318"/>
    </location>
</feature>
<dbReference type="PROSITE" id="PS00124">
    <property type="entry name" value="FBPASE"/>
    <property type="match status" value="1"/>
</dbReference>
<dbReference type="InterPro" id="IPR044015">
    <property type="entry name" value="FBPase_C_dom"/>
</dbReference>
<dbReference type="GO" id="GO:0005986">
    <property type="term" value="P:sucrose biosynthetic process"/>
    <property type="evidence" value="ECO:0007669"/>
    <property type="project" value="TreeGrafter"/>
</dbReference>
<evidence type="ECO:0000256" key="2">
    <source>
        <dbReference type="ARBA" id="ARBA00005215"/>
    </source>
</evidence>
<evidence type="ECO:0000256" key="9">
    <source>
        <dbReference type="HAMAP-Rule" id="MF_01855"/>
    </source>
</evidence>
<name>A0AA46A5B7_9RHOB</name>
<comment type="caution">
    <text evidence="9">Lacks conserved residue(s) required for the propagation of feature annotation.</text>
</comment>
<dbReference type="GO" id="GO:0030388">
    <property type="term" value="P:fructose 1,6-bisphosphate metabolic process"/>
    <property type="evidence" value="ECO:0007669"/>
    <property type="project" value="TreeGrafter"/>
</dbReference>
<feature type="binding site" evidence="9">
    <location>
        <position position="91"/>
    </location>
    <ligand>
        <name>Mg(2+)</name>
        <dbReference type="ChEBI" id="CHEBI:18420"/>
        <label>1</label>
    </ligand>
</feature>
<feature type="domain" description="Fructose-1-6-bisphosphatase class I N-terminal" evidence="11">
    <location>
        <begin position="58"/>
        <end position="181"/>
    </location>
</feature>
<comment type="subunit">
    <text evidence="9">Homotetramer.</text>
</comment>
<organism evidence="13 14">
    <name type="scientific">Paracoccus saliphilus</name>
    <dbReference type="NCBI Taxonomy" id="405559"/>
    <lineage>
        <taxon>Bacteria</taxon>
        <taxon>Pseudomonadati</taxon>
        <taxon>Pseudomonadota</taxon>
        <taxon>Alphaproteobacteria</taxon>
        <taxon>Rhodobacterales</taxon>
        <taxon>Paracoccaceae</taxon>
        <taxon>Paracoccus</taxon>
    </lineage>
</organism>
<gene>
    <name evidence="9" type="primary">fbp</name>
    <name evidence="13" type="ORF">SAMN05421772_104219</name>
</gene>
<dbReference type="PRINTS" id="PR00115">
    <property type="entry name" value="F16BPHPHTASE"/>
</dbReference>
<dbReference type="GO" id="GO:0042132">
    <property type="term" value="F:fructose 1,6-bisphosphate 1-phosphatase activity"/>
    <property type="evidence" value="ECO:0007669"/>
    <property type="project" value="UniProtKB-UniRule"/>
</dbReference>
<dbReference type="GO" id="GO:0006094">
    <property type="term" value="P:gluconeogenesis"/>
    <property type="evidence" value="ECO:0007669"/>
    <property type="project" value="UniProtKB-UniRule"/>
</dbReference>